<dbReference type="Proteomes" id="UP000023152">
    <property type="component" value="Unassembled WGS sequence"/>
</dbReference>
<sequence>MTTAKNEDILILNFFATDQMLAPSTSILTATLFLKAIKCFTILNIKILKCQLKISTIKKISKKKMLLCLKFEFQNKLFVTIFSKIKKILQSNRIYLHVVCTYCKTILLISSSIA</sequence>
<comment type="caution">
    <text evidence="1">The sequence shown here is derived from an EMBL/GenBank/DDBJ whole genome shotgun (WGS) entry which is preliminary data.</text>
</comment>
<dbReference type="AlphaFoldDB" id="X6NT71"/>
<name>X6NT71_RETFI</name>
<keyword evidence="2" id="KW-1185">Reference proteome</keyword>
<protein>
    <submittedName>
        <fullName evidence="1">Uncharacterized protein</fullName>
    </submittedName>
</protein>
<gene>
    <name evidence="1" type="ORF">RFI_07647</name>
</gene>
<proteinExistence type="predicted"/>
<organism evidence="1 2">
    <name type="scientific">Reticulomyxa filosa</name>
    <dbReference type="NCBI Taxonomy" id="46433"/>
    <lineage>
        <taxon>Eukaryota</taxon>
        <taxon>Sar</taxon>
        <taxon>Rhizaria</taxon>
        <taxon>Retaria</taxon>
        <taxon>Foraminifera</taxon>
        <taxon>Monothalamids</taxon>
        <taxon>Reticulomyxidae</taxon>
        <taxon>Reticulomyxa</taxon>
    </lineage>
</organism>
<dbReference type="EMBL" id="ASPP01006045">
    <property type="protein sequence ID" value="ETO29470.1"/>
    <property type="molecule type" value="Genomic_DNA"/>
</dbReference>
<evidence type="ECO:0000313" key="1">
    <source>
        <dbReference type="EMBL" id="ETO29470.1"/>
    </source>
</evidence>
<evidence type="ECO:0000313" key="2">
    <source>
        <dbReference type="Proteomes" id="UP000023152"/>
    </source>
</evidence>
<reference evidence="1 2" key="1">
    <citation type="journal article" date="2013" name="Curr. Biol.">
        <title>The Genome of the Foraminiferan Reticulomyxa filosa.</title>
        <authorList>
            <person name="Glockner G."/>
            <person name="Hulsmann N."/>
            <person name="Schleicher M."/>
            <person name="Noegel A.A."/>
            <person name="Eichinger L."/>
            <person name="Gallinger C."/>
            <person name="Pawlowski J."/>
            <person name="Sierra R."/>
            <person name="Euteneuer U."/>
            <person name="Pillet L."/>
            <person name="Moustafa A."/>
            <person name="Platzer M."/>
            <person name="Groth M."/>
            <person name="Szafranski K."/>
            <person name="Schliwa M."/>
        </authorList>
    </citation>
    <scope>NUCLEOTIDE SEQUENCE [LARGE SCALE GENOMIC DNA]</scope>
</reference>
<accession>X6NT71</accession>